<comment type="pathway">
    <text evidence="1">Lipid metabolism.</text>
</comment>
<sequence length="256" mass="28221">MNDTLRPRGPLWTLYEHLAMHVGLGALALLCLTWLPFAMLLHPLLPRPVGQRLGRRVIAAGFRFYLGLLQRLCACRFDLSEIEGLRHERGLVIAANHPSLLDAVIIVSQLPDAICVMKASLMDNPLFGSAARLARYVRNDGILQIIAGGCEALQQGTHLVLFPEGSRTVHFPVDPLQPTTGMIARRAGVPVQTVLLDFSTAYLGKAWPLLRPPVLPLTVKARLGRRFDAPTDHMAFTTELEAYFRREVQAPAAPTA</sequence>
<evidence type="ECO:0000256" key="4">
    <source>
        <dbReference type="SAM" id="Phobius"/>
    </source>
</evidence>
<organism evidence="6 7">
    <name type="scientific">Hydrogenophaga pseudoflava</name>
    <name type="common">Pseudomonas carboxydoflava</name>
    <dbReference type="NCBI Taxonomy" id="47421"/>
    <lineage>
        <taxon>Bacteria</taxon>
        <taxon>Pseudomonadati</taxon>
        <taxon>Pseudomonadota</taxon>
        <taxon>Betaproteobacteria</taxon>
        <taxon>Burkholderiales</taxon>
        <taxon>Comamonadaceae</taxon>
        <taxon>Hydrogenophaga</taxon>
    </lineage>
</organism>
<evidence type="ECO:0000259" key="5">
    <source>
        <dbReference type="SMART" id="SM00563"/>
    </source>
</evidence>
<feature type="domain" description="Phospholipid/glycerol acyltransferase" evidence="5">
    <location>
        <begin position="91"/>
        <end position="199"/>
    </location>
</feature>
<dbReference type="KEGG" id="hpse:HPF_16225"/>
<evidence type="ECO:0000256" key="2">
    <source>
        <dbReference type="ARBA" id="ARBA00022679"/>
    </source>
</evidence>
<keyword evidence="2 6" id="KW-0808">Transferase</keyword>
<dbReference type="Pfam" id="PF01553">
    <property type="entry name" value="Acyltransferase"/>
    <property type="match status" value="1"/>
</dbReference>
<dbReference type="InterPro" id="IPR002123">
    <property type="entry name" value="Plipid/glycerol_acylTrfase"/>
</dbReference>
<feature type="transmembrane region" description="Helical" evidence="4">
    <location>
        <begin position="20"/>
        <end position="45"/>
    </location>
</feature>
<gene>
    <name evidence="6" type="ORF">HPF_16225</name>
</gene>
<evidence type="ECO:0000256" key="3">
    <source>
        <dbReference type="ARBA" id="ARBA00023315"/>
    </source>
</evidence>
<reference evidence="6 7" key="1">
    <citation type="submission" date="2019-03" db="EMBL/GenBank/DDBJ databases">
        <authorList>
            <person name="Sebastian G."/>
            <person name="Baumann P."/>
            <person name="Ruckert C."/>
            <person name="Kalinowski J."/>
            <person name="Nebel B."/>
            <person name="Takors R."/>
            <person name="Blombach B."/>
        </authorList>
    </citation>
    <scope>NUCLEOTIDE SEQUENCE [LARGE SCALE GENOMIC DNA]</scope>
    <source>
        <strain evidence="6 7">DSM 1084</strain>
    </source>
</reference>
<accession>A0A4P6WZQ8</accession>
<dbReference type="RefSeq" id="WP_133157207.1">
    <property type="nucleotide sequence ID" value="NZ_CP037867.1"/>
</dbReference>
<keyword evidence="7" id="KW-1185">Reference proteome</keyword>
<dbReference type="AlphaFoldDB" id="A0A4P6WZQ8"/>
<evidence type="ECO:0000313" key="6">
    <source>
        <dbReference type="EMBL" id="QBM29240.1"/>
    </source>
</evidence>
<evidence type="ECO:0000313" key="7">
    <source>
        <dbReference type="Proteomes" id="UP000293912"/>
    </source>
</evidence>
<dbReference type="PANTHER" id="PTHR10434">
    <property type="entry name" value="1-ACYL-SN-GLYCEROL-3-PHOSPHATE ACYLTRANSFERASE"/>
    <property type="match status" value="1"/>
</dbReference>
<protein>
    <submittedName>
        <fullName evidence="6">Acyltransferase</fullName>
    </submittedName>
</protein>
<dbReference type="SMART" id="SM00563">
    <property type="entry name" value="PlsC"/>
    <property type="match status" value="1"/>
</dbReference>
<dbReference type="GO" id="GO:0006654">
    <property type="term" value="P:phosphatidic acid biosynthetic process"/>
    <property type="evidence" value="ECO:0007669"/>
    <property type="project" value="TreeGrafter"/>
</dbReference>
<dbReference type="CDD" id="cd07989">
    <property type="entry name" value="LPLAT_AGPAT-like"/>
    <property type="match status" value="1"/>
</dbReference>
<dbReference type="EMBL" id="CP037867">
    <property type="protein sequence ID" value="QBM29240.1"/>
    <property type="molecule type" value="Genomic_DNA"/>
</dbReference>
<keyword evidence="3 6" id="KW-0012">Acyltransferase</keyword>
<dbReference type="GO" id="GO:0003841">
    <property type="term" value="F:1-acylglycerol-3-phosphate O-acyltransferase activity"/>
    <property type="evidence" value="ECO:0007669"/>
    <property type="project" value="TreeGrafter"/>
</dbReference>
<proteinExistence type="predicted"/>
<name>A0A4P6WZQ8_HYDPS</name>
<keyword evidence="4" id="KW-0812">Transmembrane</keyword>
<keyword evidence="4" id="KW-0472">Membrane</keyword>
<evidence type="ECO:0000256" key="1">
    <source>
        <dbReference type="ARBA" id="ARBA00005189"/>
    </source>
</evidence>
<dbReference type="PANTHER" id="PTHR10434:SF66">
    <property type="entry name" value="PHOSPHOLIPID_GLYCEROL ACYLTRANSFERASE DOMAIN-CONTAINING PROTEIN"/>
    <property type="match status" value="1"/>
</dbReference>
<dbReference type="Proteomes" id="UP000293912">
    <property type="component" value="Chromosome"/>
</dbReference>
<keyword evidence="4" id="KW-1133">Transmembrane helix</keyword>
<dbReference type="SUPFAM" id="SSF69593">
    <property type="entry name" value="Glycerol-3-phosphate (1)-acyltransferase"/>
    <property type="match status" value="1"/>
</dbReference>